<comment type="caution">
    <text evidence="11">Lacks conserved residue(s) required for the propagation of feature annotation.</text>
</comment>
<keyword evidence="2 11" id="KW-0963">Cytoplasm</keyword>
<dbReference type="PIRSF" id="PIRSF003314">
    <property type="entry name" value="IPP_isomerase"/>
    <property type="match status" value="1"/>
</dbReference>
<evidence type="ECO:0000256" key="3">
    <source>
        <dbReference type="ARBA" id="ARBA00022630"/>
    </source>
</evidence>
<dbReference type="GO" id="GO:0016491">
    <property type="term" value="F:oxidoreductase activity"/>
    <property type="evidence" value="ECO:0007669"/>
    <property type="project" value="InterPro"/>
</dbReference>
<feature type="binding site" evidence="11">
    <location>
        <position position="205"/>
    </location>
    <ligand>
        <name>FMN</name>
        <dbReference type="ChEBI" id="CHEBI:58210"/>
    </ligand>
</feature>
<keyword evidence="15" id="KW-1185">Reference proteome</keyword>
<organism evidence="14 15">
    <name type="scientific">Cohnella fermenti</name>
    <dbReference type="NCBI Taxonomy" id="2565925"/>
    <lineage>
        <taxon>Bacteria</taxon>
        <taxon>Bacillati</taxon>
        <taxon>Bacillota</taxon>
        <taxon>Bacilli</taxon>
        <taxon>Bacillales</taxon>
        <taxon>Paenibacillaceae</taxon>
        <taxon>Cohnella</taxon>
    </lineage>
</organism>
<comment type="cofactor">
    <cofactor evidence="11">
        <name>NADPH</name>
        <dbReference type="ChEBI" id="CHEBI:57783"/>
    </cofactor>
</comment>
<comment type="catalytic activity">
    <reaction evidence="11">
        <text>isopentenyl diphosphate = dimethylallyl diphosphate</text>
        <dbReference type="Rhea" id="RHEA:23284"/>
        <dbReference type="ChEBI" id="CHEBI:57623"/>
        <dbReference type="ChEBI" id="CHEBI:128769"/>
        <dbReference type="EC" id="5.3.3.2"/>
    </reaction>
</comment>
<sequence>MDVDTMEAATETATETETEKRKNEHIDICLREDVAGKPAGGGFGRYRFRHLALPELDFGSIDTAASFLGRELRVPLLIASMTGGTEEAGRINRHLAEAAERRGWALALGSGRAALERESAAASFRVRSLAPNVPIIANLGAVQLNRGYGPDDCRRLVELTEADGLVLHLNGLQEVFQPEGDTDFSGLLRKIEALCREAEFPVGVKEVGWGIDGRTAKRLLDAGAGFVDVAGAGGTSWSEVERRRQRDERSRLAAEAFADWGIPTAECLLEARREAPSGFLIGSGGVSSGVDAAKAIALGADLAGFGRSLLAPAVRSAEALELRLSVIEHELKAAMFGIGAKDIEALGTTDRIAAWG</sequence>
<evidence type="ECO:0000256" key="10">
    <source>
        <dbReference type="ARBA" id="ARBA00025810"/>
    </source>
</evidence>
<keyword evidence="5 11" id="KW-0479">Metal-binding</keyword>
<dbReference type="CDD" id="cd02811">
    <property type="entry name" value="IDI-2_FMN"/>
    <property type="match status" value="1"/>
</dbReference>
<keyword evidence="4 11" id="KW-0288">FMN</keyword>
<dbReference type="NCBIfam" id="TIGR02151">
    <property type="entry name" value="IPP_isom_2"/>
    <property type="match status" value="1"/>
</dbReference>
<feature type="binding site" evidence="11">
    <location>
        <begin position="110"/>
        <end position="112"/>
    </location>
    <ligand>
        <name>substrate</name>
    </ligand>
</feature>
<dbReference type="GO" id="GO:0004452">
    <property type="term" value="F:isopentenyl-diphosphate delta-isomerase activity"/>
    <property type="evidence" value="ECO:0007669"/>
    <property type="project" value="UniProtKB-UniRule"/>
</dbReference>
<evidence type="ECO:0000256" key="11">
    <source>
        <dbReference type="HAMAP-Rule" id="MF_00354"/>
    </source>
</evidence>
<feature type="binding site" evidence="11">
    <location>
        <begin position="80"/>
        <end position="82"/>
    </location>
    <ligand>
        <name>FMN</name>
        <dbReference type="ChEBI" id="CHEBI:58210"/>
    </ligand>
</feature>
<comment type="cofactor">
    <cofactor evidence="11">
        <name>Mg(2+)</name>
        <dbReference type="ChEBI" id="CHEBI:18420"/>
    </cofactor>
</comment>
<feature type="binding site" evidence="11">
    <location>
        <position position="110"/>
    </location>
    <ligand>
        <name>FMN</name>
        <dbReference type="ChEBI" id="CHEBI:58210"/>
    </ligand>
</feature>
<dbReference type="GO" id="GO:0000287">
    <property type="term" value="F:magnesium ion binding"/>
    <property type="evidence" value="ECO:0007669"/>
    <property type="project" value="UniProtKB-UniRule"/>
</dbReference>
<gene>
    <name evidence="11" type="primary">fni</name>
    <name evidence="14" type="ORF">E6C55_24745</name>
</gene>
<dbReference type="PANTHER" id="PTHR43665:SF1">
    <property type="entry name" value="ISOPENTENYL-DIPHOSPHATE DELTA-ISOMERASE"/>
    <property type="match status" value="1"/>
</dbReference>
<comment type="similarity">
    <text evidence="11">Belongs to the IPP isomerase type 2 family.</text>
</comment>
<dbReference type="PANTHER" id="PTHR43665">
    <property type="entry name" value="ISOPENTENYL-DIPHOSPHATE DELTA-ISOMERASE"/>
    <property type="match status" value="1"/>
</dbReference>
<comment type="function">
    <text evidence="11">Involved in the biosynthesis of isoprenoids. Catalyzes the 1,3-allylic rearrangement of the homoallylic substrate isopentenyl (IPP) to its allylic isomer, dimethylallyl diphosphate (DMAPP).</text>
</comment>
<evidence type="ECO:0000256" key="4">
    <source>
        <dbReference type="ARBA" id="ARBA00022643"/>
    </source>
</evidence>
<evidence type="ECO:0000256" key="9">
    <source>
        <dbReference type="ARBA" id="ARBA00023235"/>
    </source>
</evidence>
<evidence type="ECO:0000313" key="14">
    <source>
        <dbReference type="EMBL" id="THF74633.1"/>
    </source>
</evidence>
<dbReference type="Gene3D" id="3.20.20.70">
    <property type="entry name" value="Aldolase class I"/>
    <property type="match status" value="1"/>
</dbReference>
<dbReference type="Pfam" id="PF01070">
    <property type="entry name" value="FMN_dh"/>
    <property type="match status" value="1"/>
</dbReference>
<comment type="caution">
    <text evidence="14">The sequence shown here is derived from an EMBL/GenBank/DDBJ whole genome shotgun (WGS) entry which is preliminary data.</text>
</comment>
<keyword evidence="8 11" id="KW-0414">Isoprene biosynthesis</keyword>
<evidence type="ECO:0000256" key="7">
    <source>
        <dbReference type="ARBA" id="ARBA00022857"/>
    </source>
</evidence>
<name>A0A4S4BPW4_9BACL</name>
<dbReference type="OrthoDB" id="9795032at2"/>
<dbReference type="AlphaFoldDB" id="A0A4S4BPW4"/>
<dbReference type="InterPro" id="IPR000262">
    <property type="entry name" value="FMN-dep_DH"/>
</dbReference>
<keyword evidence="3 11" id="KW-0285">Flavoprotein</keyword>
<dbReference type="GO" id="GO:0008299">
    <property type="term" value="P:isoprenoid biosynthetic process"/>
    <property type="evidence" value="ECO:0007669"/>
    <property type="project" value="UniProtKB-UniRule"/>
</dbReference>
<keyword evidence="7 11" id="KW-0521">NADP</keyword>
<evidence type="ECO:0000256" key="5">
    <source>
        <dbReference type="ARBA" id="ARBA00022723"/>
    </source>
</evidence>
<dbReference type="GO" id="GO:0070402">
    <property type="term" value="F:NADPH binding"/>
    <property type="evidence" value="ECO:0007669"/>
    <property type="project" value="UniProtKB-UniRule"/>
</dbReference>
<evidence type="ECO:0000256" key="6">
    <source>
        <dbReference type="ARBA" id="ARBA00022842"/>
    </source>
</evidence>
<feature type="binding site" evidence="11">
    <location>
        <begin position="21"/>
        <end position="22"/>
    </location>
    <ligand>
        <name>substrate</name>
    </ligand>
</feature>
<comment type="subcellular location">
    <subcellularLocation>
        <location evidence="11">Cytoplasm</location>
    </subcellularLocation>
</comment>
<proteinExistence type="inferred from homology"/>
<feature type="binding site" evidence="11">
    <location>
        <position position="138"/>
    </location>
    <ligand>
        <name>FMN</name>
        <dbReference type="ChEBI" id="CHEBI:58210"/>
    </ligand>
</feature>
<evidence type="ECO:0000259" key="13">
    <source>
        <dbReference type="Pfam" id="PF01070"/>
    </source>
</evidence>
<accession>A0A4S4BPW4</accession>
<feature type="binding site" evidence="11">
    <location>
        <position position="174"/>
    </location>
    <ligand>
        <name>Mg(2+)</name>
        <dbReference type="ChEBI" id="CHEBI:18420"/>
    </ligand>
</feature>
<comment type="subunit">
    <text evidence="10 11">Homooctamer. Dimer of tetramers.</text>
</comment>
<dbReference type="InterPro" id="IPR013785">
    <property type="entry name" value="Aldolase_TIM"/>
</dbReference>
<dbReference type="EMBL" id="SSOB01000039">
    <property type="protein sequence ID" value="THF74633.1"/>
    <property type="molecule type" value="Genomic_DNA"/>
</dbReference>
<reference evidence="14 15" key="1">
    <citation type="submission" date="2019-04" db="EMBL/GenBank/DDBJ databases">
        <title>Cohnella sp. nov. isolated from preserved vegetables.</title>
        <authorList>
            <person name="Lin S.-Y."/>
            <person name="Hung M.-H."/>
            <person name="Young C.-C."/>
        </authorList>
    </citation>
    <scope>NUCLEOTIDE SEQUENCE [LARGE SCALE GENOMIC DNA]</scope>
    <source>
        <strain evidence="14 15">CC-MHH1044</strain>
    </source>
</reference>
<dbReference type="InterPro" id="IPR011179">
    <property type="entry name" value="IPdP_isomerase"/>
</dbReference>
<dbReference type="GO" id="GO:0010181">
    <property type="term" value="F:FMN binding"/>
    <property type="evidence" value="ECO:0007669"/>
    <property type="project" value="UniProtKB-UniRule"/>
</dbReference>
<evidence type="ECO:0000256" key="12">
    <source>
        <dbReference type="SAM" id="MobiDB-lite"/>
    </source>
</evidence>
<feature type="binding site" evidence="11">
    <location>
        <position position="235"/>
    </location>
    <ligand>
        <name>FMN</name>
        <dbReference type="ChEBI" id="CHEBI:58210"/>
    </ligand>
</feature>
<protein>
    <recommendedName>
        <fullName evidence="11">Isopentenyl-diphosphate delta-isomerase</fullName>
        <shortName evidence="11">IPP isomerase</shortName>
        <ecNumber evidence="11">5.3.3.2</ecNumber>
    </recommendedName>
    <alternativeName>
        <fullName evidence="11">Isopentenyl diphosphate:dimethylallyl diphosphate isomerase</fullName>
    </alternativeName>
    <alternativeName>
        <fullName evidence="11">Isopentenyl pyrophosphate isomerase</fullName>
    </alternativeName>
    <alternativeName>
        <fullName evidence="11">Type 2 isopentenyl diphosphate isomerase</fullName>
        <shortName evidence="11">IDI-2</shortName>
    </alternativeName>
</protein>
<evidence type="ECO:0000256" key="2">
    <source>
        <dbReference type="ARBA" id="ARBA00022490"/>
    </source>
</evidence>
<keyword evidence="6 11" id="KW-0460">Magnesium</keyword>
<feature type="region of interest" description="Disordered" evidence="12">
    <location>
        <begin position="1"/>
        <end position="23"/>
    </location>
</feature>
<comment type="cofactor">
    <cofactor evidence="1 11">
        <name>FMN</name>
        <dbReference type="ChEBI" id="CHEBI:58210"/>
    </cofactor>
</comment>
<dbReference type="SUPFAM" id="SSF51395">
    <property type="entry name" value="FMN-linked oxidoreductases"/>
    <property type="match status" value="1"/>
</dbReference>
<evidence type="ECO:0000256" key="1">
    <source>
        <dbReference type="ARBA" id="ARBA00001917"/>
    </source>
</evidence>
<dbReference type="GO" id="GO:0005737">
    <property type="term" value="C:cytoplasm"/>
    <property type="evidence" value="ECO:0007669"/>
    <property type="project" value="UniProtKB-SubCell"/>
</dbReference>
<dbReference type="EC" id="5.3.3.2" evidence="11"/>
<feature type="binding site" evidence="11">
    <location>
        <position position="173"/>
    </location>
    <ligand>
        <name>substrate</name>
    </ligand>
</feature>
<evidence type="ECO:0000256" key="8">
    <source>
        <dbReference type="ARBA" id="ARBA00023229"/>
    </source>
</evidence>
<dbReference type="HAMAP" id="MF_00354">
    <property type="entry name" value="Idi_2"/>
    <property type="match status" value="1"/>
</dbReference>
<evidence type="ECO:0000313" key="15">
    <source>
        <dbReference type="Proteomes" id="UP000310636"/>
    </source>
</evidence>
<dbReference type="RefSeq" id="WP_136372530.1">
    <property type="nucleotide sequence ID" value="NZ_SSOB01000039.1"/>
</dbReference>
<keyword evidence="9 11" id="KW-0413">Isomerase</keyword>
<dbReference type="Proteomes" id="UP000310636">
    <property type="component" value="Unassembled WGS sequence"/>
</dbReference>
<feature type="domain" description="FMN-dependent dehydrogenase" evidence="13">
    <location>
        <begin position="189"/>
        <end position="348"/>
    </location>
</feature>